<organism evidence="1 2">
    <name type="scientific">Fodinibacter luteus</name>
    <dbReference type="NCBI Taxonomy" id="552064"/>
    <lineage>
        <taxon>Bacteria</taxon>
        <taxon>Bacillati</taxon>
        <taxon>Actinomycetota</taxon>
        <taxon>Actinomycetes</taxon>
        <taxon>Micrococcales</taxon>
        <taxon>Intrasporangiaceae</taxon>
        <taxon>Fodinibacter (ex Wang et al. 2009)</taxon>
    </lineage>
</organism>
<protein>
    <recommendedName>
        <fullName evidence="3">Secreted protein</fullName>
    </recommendedName>
</protein>
<dbReference type="EMBL" id="BAABGM010000015">
    <property type="protein sequence ID" value="GAA4408505.1"/>
    <property type="molecule type" value="Genomic_DNA"/>
</dbReference>
<dbReference type="Proteomes" id="UP001500945">
    <property type="component" value="Unassembled WGS sequence"/>
</dbReference>
<evidence type="ECO:0000313" key="1">
    <source>
        <dbReference type="EMBL" id="GAA4408505.1"/>
    </source>
</evidence>
<gene>
    <name evidence="1" type="ORF">GCM10023168_26010</name>
</gene>
<evidence type="ECO:0000313" key="2">
    <source>
        <dbReference type="Proteomes" id="UP001500945"/>
    </source>
</evidence>
<comment type="caution">
    <text evidence="1">The sequence shown here is derived from an EMBL/GenBank/DDBJ whole genome shotgun (WGS) entry which is preliminary data.</text>
</comment>
<reference evidence="2" key="1">
    <citation type="journal article" date="2019" name="Int. J. Syst. Evol. Microbiol.">
        <title>The Global Catalogue of Microorganisms (GCM) 10K type strain sequencing project: providing services to taxonomists for standard genome sequencing and annotation.</title>
        <authorList>
            <consortium name="The Broad Institute Genomics Platform"/>
            <consortium name="The Broad Institute Genome Sequencing Center for Infectious Disease"/>
            <person name="Wu L."/>
            <person name="Ma J."/>
        </authorList>
    </citation>
    <scope>NUCLEOTIDE SEQUENCE [LARGE SCALE GENOMIC DNA]</scope>
    <source>
        <strain evidence="2">JCM 17809</strain>
    </source>
</reference>
<name>A0ABP8KJA2_9MICO</name>
<proteinExistence type="predicted"/>
<keyword evidence="2" id="KW-1185">Reference proteome</keyword>
<evidence type="ECO:0008006" key="3">
    <source>
        <dbReference type="Google" id="ProtNLM"/>
    </source>
</evidence>
<sequence length="74" mass="7311">MIAVWMPVTSVPTSAATVAMETFMTELSSVMRNCAAARVASTPAEAAAAVAGALAPVVVLIGLPPVKSSRPGAG</sequence>
<accession>A0ABP8KJA2</accession>